<dbReference type="SMART" id="SM00147">
    <property type="entry name" value="RasGEF"/>
    <property type="match status" value="1"/>
</dbReference>
<keyword evidence="1 2" id="KW-0344">Guanine-nucleotide releasing factor</keyword>
<dbReference type="InterPro" id="IPR023578">
    <property type="entry name" value="Ras_GEF_dom_sf"/>
</dbReference>
<gene>
    <name evidence="4" type="ORF">chiPu_0022088</name>
</gene>
<dbReference type="AlphaFoldDB" id="A0A401RJX2"/>
<dbReference type="InterPro" id="IPR036964">
    <property type="entry name" value="RASGEF_cat_dom_sf"/>
</dbReference>
<accession>A0A401RJX2</accession>
<dbReference type="Gene3D" id="1.10.840.10">
    <property type="entry name" value="Ras guanine-nucleotide exchange factors catalytic domain"/>
    <property type="match status" value="1"/>
</dbReference>
<evidence type="ECO:0000313" key="5">
    <source>
        <dbReference type="Proteomes" id="UP000287033"/>
    </source>
</evidence>
<dbReference type="InterPro" id="IPR008937">
    <property type="entry name" value="Ras-like_GEF"/>
</dbReference>
<reference evidence="4 5" key="1">
    <citation type="journal article" date="2018" name="Nat. Ecol. Evol.">
        <title>Shark genomes provide insights into elasmobranch evolution and the origin of vertebrates.</title>
        <authorList>
            <person name="Hara Y"/>
            <person name="Yamaguchi K"/>
            <person name="Onimaru K"/>
            <person name="Kadota M"/>
            <person name="Koyanagi M"/>
            <person name="Keeley SD"/>
            <person name="Tatsumi K"/>
            <person name="Tanaka K"/>
            <person name="Motone F"/>
            <person name="Kageyama Y"/>
            <person name="Nozu R"/>
            <person name="Adachi N"/>
            <person name="Nishimura O"/>
            <person name="Nakagawa R"/>
            <person name="Tanegashima C"/>
            <person name="Kiyatake I"/>
            <person name="Matsumoto R"/>
            <person name="Murakumo K"/>
            <person name="Nishida K"/>
            <person name="Terakita A"/>
            <person name="Kuratani S"/>
            <person name="Sato K"/>
            <person name="Hyodo S Kuraku.S."/>
        </authorList>
    </citation>
    <scope>NUCLEOTIDE SEQUENCE [LARGE SCALE GENOMIC DNA]</scope>
</reference>
<dbReference type="GO" id="GO:0007265">
    <property type="term" value="P:Ras protein signal transduction"/>
    <property type="evidence" value="ECO:0007669"/>
    <property type="project" value="TreeGrafter"/>
</dbReference>
<dbReference type="STRING" id="137246.A0A401RJX2"/>
<dbReference type="GO" id="GO:0005085">
    <property type="term" value="F:guanyl-nucleotide exchange factor activity"/>
    <property type="evidence" value="ECO:0007669"/>
    <property type="project" value="UniProtKB-KW"/>
</dbReference>
<feature type="non-terminal residue" evidence="4">
    <location>
        <position position="160"/>
    </location>
</feature>
<feature type="domain" description="Ras-GEF" evidence="3">
    <location>
        <begin position="1"/>
        <end position="160"/>
    </location>
</feature>
<dbReference type="PANTHER" id="PTHR23113">
    <property type="entry name" value="GUANINE NUCLEOTIDE EXCHANGE FACTOR"/>
    <property type="match status" value="1"/>
</dbReference>
<evidence type="ECO:0000313" key="4">
    <source>
        <dbReference type="EMBL" id="GCC18430.1"/>
    </source>
</evidence>
<organism evidence="4 5">
    <name type="scientific">Chiloscyllium punctatum</name>
    <name type="common">Brownbanded bambooshark</name>
    <name type="synonym">Hemiscyllium punctatum</name>
    <dbReference type="NCBI Taxonomy" id="137246"/>
    <lineage>
        <taxon>Eukaryota</taxon>
        <taxon>Metazoa</taxon>
        <taxon>Chordata</taxon>
        <taxon>Craniata</taxon>
        <taxon>Vertebrata</taxon>
        <taxon>Chondrichthyes</taxon>
        <taxon>Elasmobranchii</taxon>
        <taxon>Galeomorphii</taxon>
        <taxon>Galeoidea</taxon>
        <taxon>Orectolobiformes</taxon>
        <taxon>Hemiscylliidae</taxon>
        <taxon>Chiloscyllium</taxon>
    </lineage>
</organism>
<evidence type="ECO:0000259" key="3">
    <source>
        <dbReference type="PROSITE" id="PS50009"/>
    </source>
</evidence>
<name>A0A401RJX2_CHIPU</name>
<dbReference type="SUPFAM" id="SSF48366">
    <property type="entry name" value="Ras GEF"/>
    <property type="match status" value="1"/>
</dbReference>
<evidence type="ECO:0000256" key="2">
    <source>
        <dbReference type="PROSITE-ProRule" id="PRU00168"/>
    </source>
</evidence>
<dbReference type="PROSITE" id="PS50009">
    <property type="entry name" value="RASGEF_CAT"/>
    <property type="match status" value="1"/>
</dbReference>
<sequence length="160" mass="18165">MSLLFDHLGPLELAEHLTYLEYKSFCRILRLLQLQNYNTLMAVIGGLSHSAISRLKETYHYVSPDVVKISDSLTELVTTCGNYSNYRKSFAESSGFRFPILGVHLKDLLAVHLALPDWLEQGRLNLAKMEQLYSILNELIRIQSTAPPIEPSMDLVNLLT</sequence>
<protein>
    <recommendedName>
        <fullName evidence="3">Ras-GEF domain-containing protein</fullName>
    </recommendedName>
</protein>
<dbReference type="PANTHER" id="PTHR23113:SF16">
    <property type="entry name" value="RAS GUANYL-RELEASING PROTEIN 2"/>
    <property type="match status" value="1"/>
</dbReference>
<dbReference type="GO" id="GO:0005886">
    <property type="term" value="C:plasma membrane"/>
    <property type="evidence" value="ECO:0007669"/>
    <property type="project" value="TreeGrafter"/>
</dbReference>
<dbReference type="EMBL" id="BEZZ01005892">
    <property type="protein sequence ID" value="GCC18430.1"/>
    <property type="molecule type" value="Genomic_DNA"/>
</dbReference>
<comment type="caution">
    <text evidence="4">The sequence shown here is derived from an EMBL/GenBank/DDBJ whole genome shotgun (WGS) entry which is preliminary data.</text>
</comment>
<dbReference type="Pfam" id="PF00617">
    <property type="entry name" value="RasGEF"/>
    <property type="match status" value="1"/>
</dbReference>
<dbReference type="OrthoDB" id="74314at2759"/>
<proteinExistence type="predicted"/>
<dbReference type="InterPro" id="IPR001895">
    <property type="entry name" value="RASGEF_cat_dom"/>
</dbReference>
<dbReference type="OMA" id="ETYHYVS"/>
<keyword evidence="5" id="KW-1185">Reference proteome</keyword>
<evidence type="ECO:0000256" key="1">
    <source>
        <dbReference type="ARBA" id="ARBA00022658"/>
    </source>
</evidence>
<dbReference type="Proteomes" id="UP000287033">
    <property type="component" value="Unassembled WGS sequence"/>
</dbReference>